<keyword evidence="2" id="KW-0472">Membrane</keyword>
<feature type="compositionally biased region" description="Polar residues" evidence="1">
    <location>
        <begin position="374"/>
        <end position="389"/>
    </location>
</feature>
<dbReference type="InterPro" id="IPR013783">
    <property type="entry name" value="Ig-like_fold"/>
</dbReference>
<dbReference type="InterPro" id="IPR044055">
    <property type="entry name" value="RibLong"/>
</dbReference>
<keyword evidence="6" id="KW-1185">Reference proteome</keyword>
<dbReference type="EMBL" id="RDRE01000005">
    <property type="protein sequence ID" value="RMD19983.1"/>
    <property type="molecule type" value="Genomic_DNA"/>
</dbReference>
<feature type="domain" description="Long Rib" evidence="4">
    <location>
        <begin position="1033"/>
        <end position="1117"/>
    </location>
</feature>
<feature type="compositionally biased region" description="Low complexity" evidence="1">
    <location>
        <begin position="399"/>
        <end position="476"/>
    </location>
</feature>
<evidence type="ECO:0000313" key="5">
    <source>
        <dbReference type="EMBL" id="RMD19983.1"/>
    </source>
</evidence>
<evidence type="ECO:0000256" key="2">
    <source>
        <dbReference type="SAM" id="Phobius"/>
    </source>
</evidence>
<protein>
    <recommendedName>
        <fullName evidence="4">Long Rib domain-containing protein</fullName>
    </recommendedName>
</protein>
<feature type="chain" id="PRO_5047232036" description="Long Rib domain-containing protein" evidence="3">
    <location>
        <begin position="33"/>
        <end position="1266"/>
    </location>
</feature>
<feature type="domain" description="Long Rib" evidence="4">
    <location>
        <begin position="940"/>
        <end position="1026"/>
    </location>
</feature>
<evidence type="ECO:0000259" key="4">
    <source>
        <dbReference type="Pfam" id="PF18957"/>
    </source>
</evidence>
<comment type="caution">
    <text evidence="5">The sequence shown here is derived from an EMBL/GenBank/DDBJ whole genome shotgun (WGS) entry which is preliminary data.</text>
</comment>
<feature type="domain" description="Long Rib" evidence="4">
    <location>
        <begin position="1131"/>
        <end position="1210"/>
    </location>
</feature>
<name>A0ABX9ULD7_9CORY</name>
<gene>
    <name evidence="5" type="ORF">EAW56_05010</name>
</gene>
<evidence type="ECO:0000256" key="3">
    <source>
        <dbReference type="SAM" id="SignalP"/>
    </source>
</evidence>
<accession>A0ABX9ULD7</accession>
<dbReference type="RefSeq" id="WP_122085438.1">
    <property type="nucleotide sequence ID" value="NZ_CP047454.1"/>
</dbReference>
<evidence type="ECO:0000313" key="6">
    <source>
        <dbReference type="Proteomes" id="UP000266886"/>
    </source>
</evidence>
<feature type="domain" description="Long Rib" evidence="4">
    <location>
        <begin position="844"/>
        <end position="931"/>
    </location>
</feature>
<dbReference type="NCBIfam" id="NF038186">
    <property type="entry name" value="YPDG_rpt"/>
    <property type="match status" value="3"/>
</dbReference>
<keyword evidence="2" id="KW-1133">Transmembrane helix</keyword>
<proteinExistence type="predicted"/>
<keyword evidence="2" id="KW-0812">Transmembrane</keyword>
<feature type="region of interest" description="Disordered" evidence="1">
    <location>
        <begin position="337"/>
        <end position="655"/>
    </location>
</feature>
<feature type="transmembrane region" description="Helical" evidence="2">
    <location>
        <begin position="1232"/>
        <end position="1251"/>
    </location>
</feature>
<feature type="compositionally biased region" description="Low complexity" evidence="1">
    <location>
        <begin position="337"/>
        <end position="370"/>
    </location>
</feature>
<feature type="compositionally biased region" description="Polar residues" evidence="1">
    <location>
        <begin position="512"/>
        <end position="527"/>
    </location>
</feature>
<feature type="compositionally biased region" description="Low complexity" evidence="1">
    <location>
        <begin position="537"/>
        <end position="574"/>
    </location>
</feature>
<evidence type="ECO:0000256" key="1">
    <source>
        <dbReference type="SAM" id="MobiDB-lite"/>
    </source>
</evidence>
<keyword evidence="3" id="KW-0732">Signal</keyword>
<feature type="compositionally biased region" description="Polar residues" evidence="1">
    <location>
        <begin position="575"/>
        <end position="585"/>
    </location>
</feature>
<feature type="domain" description="Long Rib" evidence="4">
    <location>
        <begin position="742"/>
        <end position="838"/>
    </location>
</feature>
<feature type="compositionally biased region" description="Low complexity" evidence="1">
    <location>
        <begin position="595"/>
        <end position="609"/>
    </location>
</feature>
<feature type="compositionally biased region" description="Low complexity" evidence="1">
    <location>
        <begin position="497"/>
        <end position="508"/>
    </location>
</feature>
<feature type="signal peptide" evidence="3">
    <location>
        <begin position="1"/>
        <end position="32"/>
    </location>
</feature>
<organism evidence="5 6">
    <name type="scientific">Corynebacterium gottingense</name>
    <dbReference type="NCBI Taxonomy" id="2041036"/>
    <lineage>
        <taxon>Bacteria</taxon>
        <taxon>Bacillati</taxon>
        <taxon>Actinomycetota</taxon>
        <taxon>Actinomycetes</taxon>
        <taxon>Mycobacteriales</taxon>
        <taxon>Corynebacteriaceae</taxon>
        <taxon>Corynebacterium</taxon>
    </lineage>
</organism>
<feature type="compositionally biased region" description="Polar residues" evidence="1">
    <location>
        <begin position="477"/>
        <end position="487"/>
    </location>
</feature>
<feature type="region of interest" description="Disordered" evidence="1">
    <location>
        <begin position="292"/>
        <end position="312"/>
    </location>
</feature>
<dbReference type="Proteomes" id="UP000266886">
    <property type="component" value="Unassembled WGS sequence"/>
</dbReference>
<dbReference type="Gene3D" id="2.60.40.10">
    <property type="entry name" value="Immunoglobulins"/>
    <property type="match status" value="1"/>
</dbReference>
<sequence>MGTHSSSRRRGASLAACAFGLTLALSGVQPIAAQHTLPVAHAAPRTTVHWDTLRPAFGESATAPASVRALGLFGRPAEPTSWALSEGFEAPEGWSIELDDAGAITAQPPTPFTEDAVDEFDVPVQVTFSDGTSSEFSAHVELADEPYLIAPGDKTYWSGRLILPLYLRAVNVPLGSKLELDGLPDGLWTTLQAPGLKRSQYFYVNGRPEGTGEYPVTLRVVDRHGEPVENAAGPLETEFTITFRDPADLEPLEADLADSPAEPVAAGEPIRIPISADNAASVEVSGLPDGVEFNGEDSVIEGTPEEPGTSSVTVDLITDDGERLVDTFDLVVAGETSAETSAQAETSALESAEPTAKNSAQAEESAEPSAMTAGVTNAKTSAQAETSAPESAEPSAKNSAQAEESAEPSATTTGVTTAESSAQAETSAPESAEPSAKNSAQAEESAEPSATTAGVTSAESSAQAETSAPESAEPTAKNSAQAETSALESAEPTAKNSAQAEESAEPSAMTAGVTNAKTSAQAETSALESAEPSAKNSAQAEESAEPSATTTGVTGVETSAQAESSAPESAEPTAKNSAQAETSALESAEPTAKNSAQAESSAEPTATAAGVTSVENSAQAEESEEPNATTVAEPTTKNSAQAEKPTAPVDPAGPEEIDQFEWDEFTVAAGAENAVDPVRSERSVVVTAEAGAPDWVTVFRGGQVYASPSRDVAPGEYPVKVRTSNGETDTIHVRVVEATNDAERYTPTYAVAYARAGGSVQSLPPRATFTVRSSEFDNQPLPEGTRFEVDGDGVSVDRHGAITYAPPLDAQVGKAKLVPVKVVYPDGSSEGTVARFEVLKARDAELYTPAYQAERAAGAGETATVAQTARDLPAETEFSLDPAADLHGWDVRVDARTGRVEATAPETPADLDVNVHVSYADGSEETVPVHIAARRTASMAQATELRYDDAYAAADGTITIAPRGAVPEGVAFAAAGATPVQLDVEPSTGVITAKLPDDAPADTSYTLGVRAAFPDGSATQLSATVTTDSQARHADVRWPSVAVPVGADAVTAQVTGAPAGTTFALAAEYSGSPWPSSVDPTTGALTVAAPESANAGDGAEVPVVVTFPDGSQRLVGVRATAVDAMAGAQPTEYGAAEVRPGDSVTVSPAFAAAQFSLVEKVEGLSTRIDATSGALTATATTHAAPGPRRVPVRVTFADSTQATAYATVTVLPADVTAQAQAQGEGASAVGKLVALALGILASAGAVGFGLYENREFFRTFLAFPLR</sequence>
<dbReference type="Pfam" id="PF18957">
    <property type="entry name" value="RibLong"/>
    <property type="match status" value="5"/>
</dbReference>
<reference evidence="5 6" key="1">
    <citation type="submission" date="2018-10" db="EMBL/GenBank/DDBJ databases">
        <title>Whole genome sequence of Corynebacterium gottingense DSM 130494T.</title>
        <authorList>
            <person name="Bernier A.-M."/>
            <person name="Bernard K."/>
        </authorList>
    </citation>
    <scope>NUCLEOTIDE SEQUENCE [LARGE SCALE GENOMIC DNA]</scope>
    <source>
        <strain evidence="5 6">DSM 103494</strain>
    </source>
</reference>
<feature type="compositionally biased region" description="Polar residues" evidence="1">
    <location>
        <begin position="613"/>
        <end position="641"/>
    </location>
</feature>